<name>A0A179B302_9ACTO</name>
<dbReference type="AlphaFoldDB" id="A0A179B302"/>
<sequence length="78" mass="8072">MGVKSLALGLAAGYVLGARAGRQRYEQIAKVSSKVWNSKPVQAGVGKARDAAGAGYSSAKAKFSPKDDDEIEAAAVEF</sequence>
<dbReference type="STRING" id="1823756.A4H34_02535"/>
<reference evidence="1 2" key="1">
    <citation type="submission" date="2016-04" db="EMBL/GenBank/DDBJ databases">
        <title>Peptidophaga gingivicola gen. nov., sp. nov., isolated from human subgingival plaque.</title>
        <authorList>
            <person name="Beall C.J."/>
            <person name="Mokrzan E.M."/>
            <person name="Griffen A.L."/>
            <person name="Leys E.J."/>
        </authorList>
    </citation>
    <scope>NUCLEOTIDE SEQUENCE [LARGE SCALE GENOMIC DNA]</scope>
    <source>
        <strain evidence="1 2">BA112</strain>
    </source>
</reference>
<proteinExistence type="predicted"/>
<evidence type="ECO:0000313" key="1">
    <source>
        <dbReference type="EMBL" id="OAP86072.1"/>
    </source>
</evidence>
<gene>
    <name evidence="1" type="ORF">A4H34_02535</name>
</gene>
<evidence type="ECO:0000313" key="2">
    <source>
        <dbReference type="Proteomes" id="UP000078368"/>
    </source>
</evidence>
<organism evidence="1 2">
    <name type="scientific">Peptidiphaga gingivicola</name>
    <dbReference type="NCBI Taxonomy" id="2741497"/>
    <lineage>
        <taxon>Bacteria</taxon>
        <taxon>Bacillati</taxon>
        <taxon>Actinomycetota</taxon>
        <taxon>Actinomycetes</taxon>
        <taxon>Actinomycetales</taxon>
        <taxon>Actinomycetaceae</taxon>
        <taxon>Peptidiphaga</taxon>
    </lineage>
</organism>
<accession>A0A179B302</accession>
<comment type="caution">
    <text evidence="1">The sequence shown here is derived from an EMBL/GenBank/DDBJ whole genome shotgun (WGS) entry which is preliminary data.</text>
</comment>
<protein>
    <recommendedName>
        <fullName evidence="3">Protoporphyrinogen oxidase</fullName>
    </recommendedName>
</protein>
<dbReference type="RefSeq" id="WP_050758758.1">
    <property type="nucleotide sequence ID" value="NZ_LVZK01000001.1"/>
</dbReference>
<evidence type="ECO:0008006" key="3">
    <source>
        <dbReference type="Google" id="ProtNLM"/>
    </source>
</evidence>
<dbReference type="Proteomes" id="UP000078368">
    <property type="component" value="Unassembled WGS sequence"/>
</dbReference>
<dbReference type="EMBL" id="LVZK01000001">
    <property type="protein sequence ID" value="OAP86072.1"/>
    <property type="molecule type" value="Genomic_DNA"/>
</dbReference>
<keyword evidence="2" id="KW-1185">Reference proteome</keyword>